<keyword evidence="8" id="KW-1185">Reference proteome</keyword>
<feature type="compositionally biased region" description="Low complexity" evidence="5">
    <location>
        <begin position="11"/>
        <end position="49"/>
    </location>
</feature>
<sequence length="611" mass="63579">MADTSRSSDNIPTSTPTSIGATSTSSSTPASSSSETITASSSTSTSLSSTRSTRTDKYMLFAHPFFPCFVLVDRPSTSSSTSTPVSTRRLGQGAFSSITRTRSASTNQDIDADPSLWLLLLPARYAIDSKIDLELSLFAFAHLLHIVFDANDFQPHKHYQLKLHKLHPFEHLLYHLVEYLVYPELDLHVVHVKRHTYLNKHKHNTHNHTRTCLAAHHNTQEPTSRSAILTSSPSSPTSSDSPSSRPSFSSYDPPSSSSRQSESPSSEAAVSTSTSLTPSVITTQTSLTTITLPNGQTSTSTAYAVTTANGQLSGSSSGSGSDNGFFSNSGAVGGTFAVVGLVFVAIVAAVFYMLWRRRKAQRMDADVVAAASAAAATKRTPFDDDDPEMIEDPSYGTAAAGLGGAGAGAGAYGASNAMMQQYYSNYGPSTEGYEPSHMSGGTAPGYAGMGAYGPMAAGASGAVAGGAAAYYAGGAGTDGSHYYESVPAGMSSEGAYTGMGSMGHDPNGYSQGHEDPYGAGSGGHGYSHSGAPQLNWAPGASPPLEQDVYGGVHAAQGHPTGAGGNVFADPSSSSNETDGRIDMTTHDAGSAVSLRDDQDYGRRLAVRNGEQ</sequence>
<accession>A0A0F7SBU1</accession>
<feature type="compositionally biased region" description="Low complexity" evidence="5">
    <location>
        <begin position="223"/>
        <end position="266"/>
    </location>
</feature>
<feature type="transmembrane region" description="Helical" evidence="6">
    <location>
        <begin position="331"/>
        <end position="355"/>
    </location>
</feature>
<dbReference type="STRING" id="49012.A0A0F7SBU1"/>
<reference evidence="8" key="1">
    <citation type="submission" date="2014-06" db="EMBL/GenBank/DDBJ databases">
        <authorList>
            <person name="Berkman P.J."/>
        </authorList>
    </citation>
    <scope>NUCLEOTIDE SEQUENCE [LARGE SCALE GENOMIC DNA]</scope>
</reference>
<evidence type="ECO:0000256" key="3">
    <source>
        <dbReference type="ARBA" id="ARBA00022989"/>
    </source>
</evidence>
<name>A0A0F7SBU1_9BASI</name>
<dbReference type="PANTHER" id="PTHR15549">
    <property type="entry name" value="PAIRED IMMUNOGLOBULIN-LIKE TYPE 2 RECEPTOR"/>
    <property type="match status" value="1"/>
</dbReference>
<evidence type="ECO:0000256" key="6">
    <source>
        <dbReference type="SAM" id="Phobius"/>
    </source>
</evidence>
<evidence type="ECO:0000256" key="5">
    <source>
        <dbReference type="SAM" id="MobiDB-lite"/>
    </source>
</evidence>
<feature type="region of interest" description="Disordered" evidence="5">
    <location>
        <begin position="497"/>
        <end position="611"/>
    </location>
</feature>
<comment type="subcellular location">
    <subcellularLocation>
        <location evidence="1">Membrane</location>
        <topology evidence="1">Single-pass membrane protein</topology>
    </subcellularLocation>
</comment>
<protein>
    <submittedName>
        <fullName evidence="7">Uncharacterized protein</fullName>
    </submittedName>
</protein>
<evidence type="ECO:0000256" key="4">
    <source>
        <dbReference type="ARBA" id="ARBA00023136"/>
    </source>
</evidence>
<keyword evidence="2 6" id="KW-0812">Transmembrane</keyword>
<evidence type="ECO:0000313" key="7">
    <source>
        <dbReference type="EMBL" id="CDW98243.1"/>
    </source>
</evidence>
<evidence type="ECO:0000256" key="1">
    <source>
        <dbReference type="ARBA" id="ARBA00004167"/>
    </source>
</evidence>
<dbReference type="InterPro" id="IPR051694">
    <property type="entry name" value="Immunoregulatory_rcpt-like"/>
</dbReference>
<dbReference type="EMBL" id="CCFA01003004">
    <property type="protein sequence ID" value="CDW98243.1"/>
    <property type="molecule type" value="Genomic_DNA"/>
</dbReference>
<feature type="compositionally biased region" description="Polar residues" evidence="5">
    <location>
        <begin position="1"/>
        <end position="10"/>
    </location>
</feature>
<feature type="region of interest" description="Disordered" evidence="5">
    <location>
        <begin position="1"/>
        <end position="49"/>
    </location>
</feature>
<dbReference type="GO" id="GO:0016020">
    <property type="term" value="C:membrane"/>
    <property type="evidence" value="ECO:0007669"/>
    <property type="project" value="UniProtKB-SubCell"/>
</dbReference>
<keyword evidence="3 6" id="KW-1133">Transmembrane helix</keyword>
<dbReference type="Proteomes" id="UP000242770">
    <property type="component" value="Unassembled WGS sequence"/>
</dbReference>
<dbReference type="PANTHER" id="PTHR15549:SF30">
    <property type="entry name" value="MID2 DOMAIN-CONTAINING PROTEIN"/>
    <property type="match status" value="1"/>
</dbReference>
<proteinExistence type="predicted"/>
<gene>
    <name evidence="7" type="primary">SSCI50680.1</name>
</gene>
<evidence type="ECO:0000256" key="2">
    <source>
        <dbReference type="ARBA" id="ARBA00022692"/>
    </source>
</evidence>
<organism evidence="7 8">
    <name type="scientific">Sporisorium scitamineum</name>
    <dbReference type="NCBI Taxonomy" id="49012"/>
    <lineage>
        <taxon>Eukaryota</taxon>
        <taxon>Fungi</taxon>
        <taxon>Dikarya</taxon>
        <taxon>Basidiomycota</taxon>
        <taxon>Ustilaginomycotina</taxon>
        <taxon>Ustilaginomycetes</taxon>
        <taxon>Ustilaginales</taxon>
        <taxon>Ustilaginaceae</taxon>
        <taxon>Sporisorium</taxon>
    </lineage>
</organism>
<evidence type="ECO:0000313" key="8">
    <source>
        <dbReference type="Proteomes" id="UP000242770"/>
    </source>
</evidence>
<dbReference type="GO" id="GO:0071944">
    <property type="term" value="C:cell periphery"/>
    <property type="evidence" value="ECO:0007669"/>
    <property type="project" value="UniProtKB-ARBA"/>
</dbReference>
<dbReference type="AlphaFoldDB" id="A0A0F7SBU1"/>
<keyword evidence="4 6" id="KW-0472">Membrane</keyword>
<feature type="region of interest" description="Disordered" evidence="5">
    <location>
        <begin position="217"/>
        <end position="277"/>
    </location>
</feature>